<dbReference type="InterPro" id="IPR016193">
    <property type="entry name" value="Cytidine_deaminase-like"/>
</dbReference>
<dbReference type="Gene3D" id="3.10.20.10">
    <property type="match status" value="1"/>
</dbReference>
<accession>A0A0K1JJL9</accession>
<dbReference type="GO" id="GO:0005737">
    <property type="term" value="C:cytoplasm"/>
    <property type="evidence" value="ECO:0007669"/>
    <property type="project" value="UniProtKB-SubCell"/>
</dbReference>
<dbReference type="GO" id="GO:0006777">
    <property type="term" value="P:Mo-molybdopterin cofactor biosynthetic process"/>
    <property type="evidence" value="ECO:0007669"/>
    <property type="project" value="UniProtKB-UniRule"/>
</dbReference>
<comment type="function">
    <text evidence="3">Required for formate dehydrogenase (FDH) activity. Acts as a sulfur carrier protein that transfers sulfur from IscS to the molybdenum cofactor prior to its insertion into FDH.</text>
</comment>
<organism evidence="4 5">
    <name type="scientific">Luteipulveratus mongoliensis</name>
    <dbReference type="NCBI Taxonomy" id="571913"/>
    <lineage>
        <taxon>Bacteria</taxon>
        <taxon>Bacillati</taxon>
        <taxon>Actinomycetota</taxon>
        <taxon>Actinomycetes</taxon>
        <taxon>Micrococcales</taxon>
        <taxon>Dermacoccaceae</taxon>
        <taxon>Luteipulveratus</taxon>
    </lineage>
</organism>
<dbReference type="GO" id="GO:0016783">
    <property type="term" value="F:sulfurtransferase activity"/>
    <property type="evidence" value="ECO:0007669"/>
    <property type="project" value="InterPro"/>
</dbReference>
<sequence>MGRVTARRPVLRINLDGQDRRRADTVASEEPLEIRLDGQALTVTMRTPGHDLELTHGLLRAEGIISSAADIVTAQYCAGSTTDVDGHEANTYNLLDVSLRETSAAVPVSAQRSLMMHSGCGVCGKTSIDALEASLPTRNLPQESLTVAPAVIAALPDRLREAQSVFARTGGTHAAGLFDLEGQALVVREDVGRHNAVDKVLGWAVMHDRPVHETILMVSSRASFEIVQKAAMNAIPVLATVSAPSDLAVDTADRLGITLLGFVRGRSLNAYSHTHRLASSS</sequence>
<dbReference type="AlphaFoldDB" id="A0A0K1JJL9"/>
<gene>
    <name evidence="3" type="primary">fdhD</name>
    <name evidence="4" type="ORF">VV02_15425</name>
</gene>
<dbReference type="HAMAP" id="MF_00187">
    <property type="entry name" value="FdhD"/>
    <property type="match status" value="1"/>
</dbReference>
<dbReference type="NCBIfam" id="NF001943">
    <property type="entry name" value="PRK00724.1-2"/>
    <property type="match status" value="1"/>
</dbReference>
<name>A0A0K1JJL9_9MICO</name>
<comment type="caution">
    <text evidence="3">Lacks conserved residue(s) required for the propagation of feature annotation.</text>
</comment>
<dbReference type="Gene3D" id="3.40.140.10">
    <property type="entry name" value="Cytidine Deaminase, domain 2"/>
    <property type="match status" value="1"/>
</dbReference>
<dbReference type="PANTHER" id="PTHR30592">
    <property type="entry name" value="FORMATE DEHYDROGENASE"/>
    <property type="match status" value="1"/>
</dbReference>
<feature type="active site" description="Cysteine persulfide intermediate" evidence="3">
    <location>
        <position position="120"/>
    </location>
</feature>
<dbReference type="GO" id="GO:0097163">
    <property type="term" value="F:sulfur carrier activity"/>
    <property type="evidence" value="ECO:0007669"/>
    <property type="project" value="UniProtKB-UniRule"/>
</dbReference>
<dbReference type="EMBL" id="CP011112">
    <property type="protein sequence ID" value="AKU16924.1"/>
    <property type="molecule type" value="Genomic_DNA"/>
</dbReference>
<dbReference type="PATRIC" id="fig|571913.6.peg.3132"/>
<protein>
    <recommendedName>
        <fullName evidence="3">Sulfur carrier protein FdhD</fullName>
    </recommendedName>
</protein>
<dbReference type="OrthoDB" id="3197277at2"/>
<comment type="subcellular location">
    <subcellularLocation>
        <location evidence="3">Cytoplasm</location>
    </subcellularLocation>
</comment>
<evidence type="ECO:0000313" key="5">
    <source>
        <dbReference type="Proteomes" id="UP000066480"/>
    </source>
</evidence>
<dbReference type="SUPFAM" id="SSF53927">
    <property type="entry name" value="Cytidine deaminase-like"/>
    <property type="match status" value="1"/>
</dbReference>
<dbReference type="STRING" id="571913.VV02_15425"/>
<comment type="similarity">
    <text evidence="3">Belongs to the FdhD family.</text>
</comment>
<dbReference type="KEGG" id="lmoi:VV02_15425"/>
<dbReference type="NCBIfam" id="TIGR00129">
    <property type="entry name" value="fdhD_narQ"/>
    <property type="match status" value="1"/>
</dbReference>
<dbReference type="PIRSF" id="PIRSF015626">
    <property type="entry name" value="FdhD"/>
    <property type="match status" value="1"/>
</dbReference>
<dbReference type="RefSeq" id="WP_052592814.1">
    <property type="nucleotide sequence ID" value="NZ_CP011112.1"/>
</dbReference>
<evidence type="ECO:0000256" key="2">
    <source>
        <dbReference type="ARBA" id="ARBA00023150"/>
    </source>
</evidence>
<dbReference type="Pfam" id="PF02634">
    <property type="entry name" value="FdhD-NarQ"/>
    <property type="match status" value="1"/>
</dbReference>
<keyword evidence="2 3" id="KW-0501">Molybdenum cofactor biosynthesis</keyword>
<evidence type="ECO:0000256" key="1">
    <source>
        <dbReference type="ARBA" id="ARBA00022490"/>
    </source>
</evidence>
<evidence type="ECO:0000313" key="4">
    <source>
        <dbReference type="EMBL" id="AKU16924.1"/>
    </source>
</evidence>
<evidence type="ECO:0000256" key="3">
    <source>
        <dbReference type="HAMAP-Rule" id="MF_00187"/>
    </source>
</evidence>
<dbReference type="Proteomes" id="UP000066480">
    <property type="component" value="Chromosome"/>
</dbReference>
<keyword evidence="5" id="KW-1185">Reference proteome</keyword>
<reference evidence="4 5" key="1">
    <citation type="submission" date="2015-03" db="EMBL/GenBank/DDBJ databases">
        <title>Luteipulveratus halotolerans sp. nov., a novel actinobacterium (Dermacoccaceae) from Sarawak, Malaysia.</title>
        <authorList>
            <person name="Juboi H."/>
            <person name="Basik A."/>
            <person name="Shamsul S.S."/>
            <person name="Arnold P."/>
            <person name="Schmitt E.K."/>
            <person name="Sanglier J.-J."/>
            <person name="Yeo T."/>
        </authorList>
    </citation>
    <scope>NUCLEOTIDE SEQUENCE [LARGE SCALE GENOMIC DNA]</scope>
    <source>
        <strain evidence="4 5">MN07-A0370</strain>
    </source>
</reference>
<dbReference type="PANTHER" id="PTHR30592:SF1">
    <property type="entry name" value="SULFUR CARRIER PROTEIN FDHD"/>
    <property type="match status" value="1"/>
</dbReference>
<dbReference type="InterPro" id="IPR003786">
    <property type="entry name" value="FdhD"/>
</dbReference>
<keyword evidence="1 3" id="KW-0963">Cytoplasm</keyword>
<proteinExistence type="inferred from homology"/>